<reference evidence="3 4" key="1">
    <citation type="journal article" date="2018" name="Nat. Ecol. Evol.">
        <title>Genomic signatures of mitonuclear coevolution across populations of Tigriopus californicus.</title>
        <authorList>
            <person name="Barreto F.S."/>
            <person name="Watson E.T."/>
            <person name="Lima T.G."/>
            <person name="Willett C.S."/>
            <person name="Edmands S."/>
            <person name="Li W."/>
            <person name="Burton R.S."/>
        </authorList>
    </citation>
    <scope>NUCLEOTIDE SEQUENCE [LARGE SCALE GENOMIC DNA]</scope>
    <source>
        <strain evidence="3 4">San Diego</strain>
    </source>
</reference>
<feature type="region of interest" description="Disordered" evidence="1">
    <location>
        <begin position="390"/>
        <end position="448"/>
    </location>
</feature>
<feature type="transmembrane region" description="Helical" evidence="2">
    <location>
        <begin position="183"/>
        <end position="202"/>
    </location>
</feature>
<evidence type="ECO:0000313" key="3">
    <source>
        <dbReference type="EMBL" id="TRY69088.1"/>
    </source>
</evidence>
<keyword evidence="2" id="KW-1133">Transmembrane helix</keyword>
<gene>
    <name evidence="3" type="ORF">TCAL_09342</name>
</gene>
<feature type="compositionally biased region" description="Basic and acidic residues" evidence="1">
    <location>
        <begin position="295"/>
        <end position="319"/>
    </location>
</feature>
<feature type="transmembrane region" description="Helical" evidence="2">
    <location>
        <begin position="151"/>
        <end position="171"/>
    </location>
</feature>
<dbReference type="AlphaFoldDB" id="A0A553NUH2"/>
<protein>
    <submittedName>
        <fullName evidence="3">Uncharacterized protein</fullName>
    </submittedName>
</protein>
<feature type="compositionally biased region" description="Polar residues" evidence="1">
    <location>
        <begin position="395"/>
        <end position="409"/>
    </location>
</feature>
<dbReference type="EMBL" id="VCGU01000010">
    <property type="protein sequence ID" value="TRY69088.1"/>
    <property type="molecule type" value="Genomic_DNA"/>
</dbReference>
<evidence type="ECO:0000256" key="1">
    <source>
        <dbReference type="SAM" id="MobiDB-lite"/>
    </source>
</evidence>
<keyword evidence="2" id="KW-0812">Transmembrane</keyword>
<dbReference type="Proteomes" id="UP000318571">
    <property type="component" value="Chromosome 1"/>
</dbReference>
<accession>A0A553NUH2</accession>
<keyword evidence="2" id="KW-0472">Membrane</keyword>
<keyword evidence="4" id="KW-1185">Reference proteome</keyword>
<feature type="region of interest" description="Disordered" evidence="1">
    <location>
        <begin position="228"/>
        <end position="351"/>
    </location>
</feature>
<name>A0A553NUH2_TIGCA</name>
<comment type="caution">
    <text evidence="3">The sequence shown here is derived from an EMBL/GenBank/DDBJ whole genome shotgun (WGS) entry which is preliminary data.</text>
</comment>
<feature type="compositionally biased region" description="Polar residues" evidence="1">
    <location>
        <begin position="44"/>
        <end position="60"/>
    </location>
</feature>
<organism evidence="3 4">
    <name type="scientific">Tigriopus californicus</name>
    <name type="common">Marine copepod</name>
    <dbReference type="NCBI Taxonomy" id="6832"/>
    <lineage>
        <taxon>Eukaryota</taxon>
        <taxon>Metazoa</taxon>
        <taxon>Ecdysozoa</taxon>
        <taxon>Arthropoda</taxon>
        <taxon>Crustacea</taxon>
        <taxon>Multicrustacea</taxon>
        <taxon>Hexanauplia</taxon>
        <taxon>Copepoda</taxon>
        <taxon>Harpacticoida</taxon>
        <taxon>Harpacticidae</taxon>
        <taxon>Tigriopus</taxon>
    </lineage>
</organism>
<feature type="compositionally biased region" description="Low complexity" evidence="1">
    <location>
        <begin position="414"/>
        <end position="423"/>
    </location>
</feature>
<sequence>MAALAAASIRDKRRRQATADAHKSTPGGGRRDSYKEAPGGGTGDSNSRIAVGSSRSSVDWQQVRDELRQTEIPQDGLGTAFPGRQGPPRGPRQKKIEENHAKYRKHKKAQQMQEQVKSLEGLLPGLNIQETDIEQLDGEDGIYRASSSANVILYVGLGMLAIGLVITFVGLGDKGFKTLELKLIGPSLVGCGVFFCLLRILFCTVPSCCSSCVKCCKKSDDKKALIEQKDDKTASNSGAVNGNGVGNSNGTSFPTESRRRVAPSSSQKNRTHPNFIDETSSEEAKTKNSQKQNFRQKEIRSAHRETESLKQEVFAKEPEGENGPSSSFRSDRQIHTAKPLSYDNYSSSGSSEFSFAATSAEIVKAEGSNLSSMEVPKDSFVNKLANNAHYPDFNTIPQFPNLKGTNQSDESVEAAESGSGSAQKSEEDSVNLADPQLEVLMNPANLQA</sequence>
<proteinExistence type="predicted"/>
<feature type="region of interest" description="Disordered" evidence="1">
    <location>
        <begin position="1"/>
        <end position="94"/>
    </location>
</feature>
<evidence type="ECO:0000256" key="2">
    <source>
        <dbReference type="SAM" id="Phobius"/>
    </source>
</evidence>
<evidence type="ECO:0000313" key="4">
    <source>
        <dbReference type="Proteomes" id="UP000318571"/>
    </source>
</evidence>